<reference evidence="2 3" key="1">
    <citation type="submission" date="2023-07" db="EMBL/GenBank/DDBJ databases">
        <title>Bacillus lucianemedeirus sp. nov, a new species isolated from an immunobiological production facility.</title>
        <authorList>
            <person name="Costa L.V."/>
            <person name="Miranda R.V.S.L."/>
            <person name="Brandao M.L.L."/>
            <person name="Reis C.M.F."/>
            <person name="Frazao A.M."/>
            <person name="Cruz F.V."/>
            <person name="Baio P.V.P."/>
            <person name="Veras J.F.C."/>
            <person name="Ramos J.N."/>
            <person name="Vieira V."/>
        </authorList>
    </citation>
    <scope>NUCLEOTIDE SEQUENCE [LARGE SCALE GENOMIC DNA]</scope>
    <source>
        <strain evidence="2 3">B190/17</strain>
    </source>
</reference>
<gene>
    <name evidence="2" type="ORF">QYG89_01260</name>
</gene>
<dbReference type="RefSeq" id="WP_404313812.1">
    <property type="nucleotide sequence ID" value="NZ_JAUIYO010000001.1"/>
</dbReference>
<evidence type="ECO:0000256" key="1">
    <source>
        <dbReference type="ARBA" id="ARBA00005721"/>
    </source>
</evidence>
<dbReference type="PANTHER" id="PTHR34297:SF1">
    <property type="entry name" value="ASP23_GLS24 FAMILY ENVELOPE STRESS RESPONSE PROTEIN"/>
    <property type="match status" value="1"/>
</dbReference>
<comment type="caution">
    <text evidence="2">The sequence shown here is derived from an EMBL/GenBank/DDBJ whole genome shotgun (WGS) entry which is preliminary data.</text>
</comment>
<name>A0ABW8I4D6_9BACI</name>
<dbReference type="Proteomes" id="UP001619911">
    <property type="component" value="Unassembled WGS sequence"/>
</dbReference>
<evidence type="ECO:0000313" key="3">
    <source>
        <dbReference type="Proteomes" id="UP001619911"/>
    </source>
</evidence>
<proteinExistence type="inferred from homology"/>
<organism evidence="2 3">
    <name type="scientific">Bacillus lumedeiriae</name>
    <dbReference type="NCBI Taxonomy" id="3058829"/>
    <lineage>
        <taxon>Bacteria</taxon>
        <taxon>Bacillati</taxon>
        <taxon>Bacillota</taxon>
        <taxon>Bacilli</taxon>
        <taxon>Bacillales</taxon>
        <taxon>Bacillaceae</taxon>
        <taxon>Bacillus</taxon>
    </lineage>
</organism>
<dbReference type="PANTHER" id="PTHR34297">
    <property type="entry name" value="HYPOTHETICAL CYTOSOLIC PROTEIN-RELATED"/>
    <property type="match status" value="1"/>
</dbReference>
<evidence type="ECO:0000313" key="2">
    <source>
        <dbReference type="EMBL" id="MFK2824323.1"/>
    </source>
</evidence>
<protein>
    <submittedName>
        <fullName evidence="2">Asp23/Gls24 family envelope stress response protein</fullName>
    </submittedName>
</protein>
<dbReference type="Pfam" id="PF03780">
    <property type="entry name" value="Asp23"/>
    <property type="match status" value="1"/>
</dbReference>
<comment type="similarity">
    <text evidence="1">Belongs to the asp23 family.</text>
</comment>
<dbReference type="InterPro" id="IPR005531">
    <property type="entry name" value="Asp23"/>
</dbReference>
<accession>A0ABW8I4D6</accession>
<dbReference type="EMBL" id="JAUIYO010000001">
    <property type="protein sequence ID" value="MFK2824323.1"/>
    <property type="molecule type" value="Genomic_DNA"/>
</dbReference>
<sequence>MAENNQSVNQVLEMSNGANGLGRIEIAPEVIEVIAGIAASEVEGVEKMRGSFASGVVERLGKKNHGKGIRVDLTEEGIKVDVYCVIAFGVSIPSVAQKIQDSIRQALLNMTALEAEEVNIHVVGIQFETKNTENDFAPEA</sequence>
<keyword evidence="3" id="KW-1185">Reference proteome</keyword>